<reference evidence="2 3" key="1">
    <citation type="submission" date="2016-11" db="EMBL/GenBank/DDBJ databases">
        <title>The macronuclear genome of Stentor coeruleus: a giant cell with tiny introns.</title>
        <authorList>
            <person name="Slabodnick M."/>
            <person name="Ruby J.G."/>
            <person name="Reiff S.B."/>
            <person name="Swart E.C."/>
            <person name="Gosai S."/>
            <person name="Prabakaran S."/>
            <person name="Witkowska E."/>
            <person name="Larue G.E."/>
            <person name="Fisher S."/>
            <person name="Freeman R.M."/>
            <person name="Gunawardena J."/>
            <person name="Chu W."/>
            <person name="Stover N.A."/>
            <person name="Gregory B.D."/>
            <person name="Nowacki M."/>
            <person name="Derisi J."/>
            <person name="Roy S.W."/>
            <person name="Marshall W.F."/>
            <person name="Sood P."/>
        </authorList>
    </citation>
    <scope>NUCLEOTIDE SEQUENCE [LARGE SCALE GENOMIC DNA]</scope>
    <source>
        <strain evidence="2">WM001</strain>
    </source>
</reference>
<evidence type="ECO:0000256" key="1">
    <source>
        <dbReference type="SAM" id="MobiDB-lite"/>
    </source>
</evidence>
<evidence type="ECO:0008006" key="4">
    <source>
        <dbReference type="Google" id="ProtNLM"/>
    </source>
</evidence>
<dbReference type="SUPFAM" id="SSF56059">
    <property type="entry name" value="Glutathione synthetase ATP-binding domain-like"/>
    <property type="match status" value="1"/>
</dbReference>
<dbReference type="Pfam" id="PF03133">
    <property type="entry name" value="TTL"/>
    <property type="match status" value="1"/>
</dbReference>
<dbReference type="InterPro" id="IPR004344">
    <property type="entry name" value="TTL/TTLL_fam"/>
</dbReference>
<dbReference type="EMBL" id="MPUH01001468">
    <property type="protein sequence ID" value="OMJ67596.1"/>
    <property type="molecule type" value="Genomic_DNA"/>
</dbReference>
<dbReference type="PANTHER" id="PTHR46069:SF1">
    <property type="entry name" value="CHROMOSOME UNDETERMINED SCAFFOLD_125, WHOLE GENOME SHOTGUN SEQUENCE"/>
    <property type="match status" value="1"/>
</dbReference>
<organism evidence="2 3">
    <name type="scientific">Stentor coeruleus</name>
    <dbReference type="NCBI Taxonomy" id="5963"/>
    <lineage>
        <taxon>Eukaryota</taxon>
        <taxon>Sar</taxon>
        <taxon>Alveolata</taxon>
        <taxon>Ciliophora</taxon>
        <taxon>Postciliodesmatophora</taxon>
        <taxon>Heterotrichea</taxon>
        <taxon>Heterotrichida</taxon>
        <taxon>Stentoridae</taxon>
        <taxon>Stentor</taxon>
    </lineage>
</organism>
<dbReference type="PANTHER" id="PTHR46069">
    <property type="entry name" value="TUBULIN TYROSINE LIGASE"/>
    <property type="match status" value="1"/>
</dbReference>
<evidence type="ECO:0000313" key="3">
    <source>
        <dbReference type="Proteomes" id="UP000187209"/>
    </source>
</evidence>
<gene>
    <name evidence="2" type="ORF">SteCoe_35193</name>
</gene>
<dbReference type="PROSITE" id="PS51221">
    <property type="entry name" value="TTL"/>
    <property type="match status" value="1"/>
</dbReference>
<comment type="caution">
    <text evidence="2">The sequence shown here is derived from an EMBL/GenBank/DDBJ whole genome shotgun (WGS) entry which is preliminary data.</text>
</comment>
<feature type="region of interest" description="Disordered" evidence="1">
    <location>
        <begin position="676"/>
        <end position="700"/>
    </location>
</feature>
<dbReference type="AlphaFoldDB" id="A0A1R2ASW6"/>
<dbReference type="Proteomes" id="UP000187209">
    <property type="component" value="Unassembled WGS sequence"/>
</dbReference>
<name>A0A1R2ASW6_9CILI</name>
<evidence type="ECO:0000313" key="2">
    <source>
        <dbReference type="EMBL" id="OMJ67596.1"/>
    </source>
</evidence>
<dbReference type="Gene3D" id="3.30.470.20">
    <property type="entry name" value="ATP-grasp fold, B domain"/>
    <property type="match status" value="1"/>
</dbReference>
<protein>
    <recommendedName>
        <fullName evidence="4">Tubulin--tyrosine ligase-like protein 9</fullName>
    </recommendedName>
</protein>
<proteinExistence type="predicted"/>
<sequence length="895" mass="105318">MNKYVIFPGNNGRLFLKPLLDKRGNWIEGDIQDLKVNFIWKPVLMSVKEYSYLDDLFMKNFGPLIHNHLENNREITTKTGLIRSLRSFYTSNESAIQNSYQVHDSIATSFIITANYEDTEYQLFINRFNEIGNVKSNKERTPAKHCEKNMWLIKPAALNQGKGIEVVRTLKEINKSFRTKPINSLWIIQKYIEKPLLFKGRKFDIRMWAVATGKHELFYYKHGYLRTSSSEYDTQATDNYIHLTNNCLQKYGDNYGAYEKGNTLSFQEFQDYLSTEFPQYKLDFENHFIPRIKDLMIDSYLSAKKTIHKVFEFLGFDFLIDEDFRVWLIEVNTNPYLGIPNDYIAKLLPNMLDDMLEITIDQLIPPKNKKNRSENDFELLYAEYGSLFNKDGINQRQNYNTPIYPIPELAQVPMCKQYNNIKNDEDQYRPIVKDLLTTVKHIIDNSVTQELLEFTEITSRVISQINNWELLSEDQLNKNLQALQLIAEGNGAAALIDSEHITCIINLINSENASIIMQSALIESIVLAGHNMRFRKEVVKKGIIPLFVNLALGLQCEDIKNASIKGLQAFCCNPTKGVYIPGKSREHKWIKEKLLIEGGVLGLMKVCENLFEIEEKKDQAENIKKILNWEYQLKDWENLVVMIEKSLFGMHEFPKSLDCTFLEKIKNQLEQENALKRDEIRQKTEKEKAKKNEEDEERKKQTEILNLQLEEKKLKAEEYIKKRYEEIRKEKTNEMRKKTKIGKTIEDKLIEEKRHALLVRLKKAEELKVIQENKIRQQEQTIRRNEVIRKKHLLEKKKQFMYQYSKLRSDYDRARSLKRDEDRGRFDLDRLLSKFYYNKKALEKPESKDDSFSSAPDAYYGKIDKIEVFGNGEYGKKSTTWRLSPKISSSKMFRI</sequence>
<accession>A0A1R2ASW6</accession>
<keyword evidence="3" id="KW-1185">Reference proteome</keyword>
<dbReference type="OrthoDB" id="313141at2759"/>